<feature type="domain" description="Calx-beta" evidence="7">
    <location>
        <begin position="604"/>
        <end position="693"/>
    </location>
</feature>
<dbReference type="Gene3D" id="2.60.40.2030">
    <property type="match status" value="1"/>
</dbReference>
<reference evidence="10 11" key="1">
    <citation type="submission" date="2020-04" db="EMBL/GenBank/DDBJ databases">
        <authorList>
            <person name="Basu S."/>
            <person name="Maruthanayagam V."/>
            <person name="Chakraborty S."/>
            <person name="Pramanik A."/>
            <person name="Mukherjee J."/>
            <person name="Brink B."/>
        </authorList>
    </citation>
    <scope>NUCLEOTIDE SEQUENCE [LARGE SCALE GENOMIC DNA]</scope>
    <source>
        <strain evidence="10 11">AP17</strain>
    </source>
</reference>
<dbReference type="Gene3D" id="2.150.10.10">
    <property type="entry name" value="Serralysin-like metalloprotease, C-terminal"/>
    <property type="match status" value="2"/>
</dbReference>
<dbReference type="PANTHER" id="PTHR38340:SF1">
    <property type="entry name" value="S-LAYER PROTEIN"/>
    <property type="match status" value="1"/>
</dbReference>
<feature type="region of interest" description="Disordered" evidence="6">
    <location>
        <begin position="442"/>
        <end position="461"/>
    </location>
</feature>
<dbReference type="GO" id="GO:0005509">
    <property type="term" value="F:calcium ion binding"/>
    <property type="evidence" value="ECO:0007669"/>
    <property type="project" value="InterPro"/>
</dbReference>
<dbReference type="InterPro" id="IPR058515">
    <property type="entry name" value="DUF8202"/>
</dbReference>
<evidence type="ECO:0000256" key="5">
    <source>
        <dbReference type="ARBA" id="ARBA00022837"/>
    </source>
</evidence>
<dbReference type="SUPFAM" id="SSF49899">
    <property type="entry name" value="Concanavalin A-like lectins/glucanases"/>
    <property type="match status" value="1"/>
</dbReference>
<dbReference type="GO" id="GO:0016020">
    <property type="term" value="C:membrane"/>
    <property type="evidence" value="ECO:0007669"/>
    <property type="project" value="InterPro"/>
</dbReference>
<evidence type="ECO:0000259" key="8">
    <source>
        <dbReference type="Pfam" id="PF14252"/>
    </source>
</evidence>
<evidence type="ECO:0000259" key="7">
    <source>
        <dbReference type="Pfam" id="PF03160"/>
    </source>
</evidence>
<dbReference type="InterPro" id="IPR003644">
    <property type="entry name" value="Calx_beta"/>
</dbReference>
<keyword evidence="3" id="KW-0732">Signal</keyword>
<keyword evidence="11" id="KW-1185">Reference proteome</keyword>
<dbReference type="InterPro" id="IPR013320">
    <property type="entry name" value="ConA-like_dom_sf"/>
</dbReference>
<dbReference type="InterPro" id="IPR011049">
    <property type="entry name" value="Serralysin-like_metalloprot_C"/>
</dbReference>
<dbReference type="InterPro" id="IPR050557">
    <property type="entry name" value="RTX_toxin/Mannuronan_C5-epim"/>
</dbReference>
<dbReference type="InterPro" id="IPR001343">
    <property type="entry name" value="Hemolysn_Ca-bd"/>
</dbReference>
<accession>A0A6H1U6N4</accession>
<dbReference type="Pfam" id="PF14252">
    <property type="entry name" value="DUF4347"/>
    <property type="match status" value="1"/>
</dbReference>
<dbReference type="SUPFAM" id="SSF51120">
    <property type="entry name" value="beta-Roll"/>
    <property type="match status" value="2"/>
</dbReference>
<feature type="domain" description="DUF8202" evidence="9">
    <location>
        <begin position="405"/>
        <end position="569"/>
    </location>
</feature>
<dbReference type="RefSeq" id="WP_168571435.1">
    <property type="nucleotide sequence ID" value="NZ_CP051167.1"/>
</dbReference>
<proteinExistence type="predicted"/>
<dbReference type="InterPro" id="IPR038081">
    <property type="entry name" value="CalX-like_sf"/>
</dbReference>
<gene>
    <name evidence="10" type="ORF">HCG48_24025</name>
</gene>
<dbReference type="InterPro" id="IPR018511">
    <property type="entry name" value="Hemolysin-typ_Ca-bd_CS"/>
</dbReference>
<organism evidence="10 11">
    <name type="scientific">Oxynema aestuarii AP17</name>
    <dbReference type="NCBI Taxonomy" id="2064643"/>
    <lineage>
        <taxon>Bacteria</taxon>
        <taxon>Bacillati</taxon>
        <taxon>Cyanobacteriota</taxon>
        <taxon>Cyanophyceae</taxon>
        <taxon>Oscillatoriophycideae</taxon>
        <taxon>Oscillatoriales</taxon>
        <taxon>Oscillatoriaceae</taxon>
        <taxon>Oxynema</taxon>
        <taxon>Oxynema aestuarii</taxon>
    </lineage>
</organism>
<dbReference type="PANTHER" id="PTHR38340">
    <property type="entry name" value="S-LAYER PROTEIN"/>
    <property type="match status" value="1"/>
</dbReference>
<dbReference type="PRINTS" id="PR00313">
    <property type="entry name" value="CABNDNGRPT"/>
</dbReference>
<dbReference type="GO" id="GO:0007154">
    <property type="term" value="P:cell communication"/>
    <property type="evidence" value="ECO:0007669"/>
    <property type="project" value="InterPro"/>
</dbReference>
<feature type="region of interest" description="Disordered" evidence="6">
    <location>
        <begin position="201"/>
        <end position="220"/>
    </location>
</feature>
<evidence type="ECO:0000256" key="6">
    <source>
        <dbReference type="SAM" id="MobiDB-lite"/>
    </source>
</evidence>
<dbReference type="Gene3D" id="2.60.120.200">
    <property type="match status" value="1"/>
</dbReference>
<comment type="subcellular location">
    <subcellularLocation>
        <location evidence="1">Secreted</location>
    </subcellularLocation>
</comment>
<dbReference type="PROSITE" id="PS00330">
    <property type="entry name" value="HEMOLYSIN_CALCIUM"/>
    <property type="match status" value="2"/>
</dbReference>
<feature type="compositionally biased region" description="Low complexity" evidence="6">
    <location>
        <begin position="446"/>
        <end position="460"/>
    </location>
</feature>
<evidence type="ECO:0000256" key="1">
    <source>
        <dbReference type="ARBA" id="ARBA00004613"/>
    </source>
</evidence>
<evidence type="ECO:0000313" key="10">
    <source>
        <dbReference type="EMBL" id="QIZ73289.1"/>
    </source>
</evidence>
<dbReference type="Proteomes" id="UP000500857">
    <property type="component" value="Chromosome"/>
</dbReference>
<evidence type="ECO:0000313" key="11">
    <source>
        <dbReference type="Proteomes" id="UP000500857"/>
    </source>
</evidence>
<evidence type="ECO:0000256" key="4">
    <source>
        <dbReference type="ARBA" id="ARBA00022737"/>
    </source>
</evidence>
<protein>
    <submittedName>
        <fullName evidence="10">DUF4347 domain-containing protein</fullName>
    </submittedName>
</protein>
<evidence type="ECO:0000256" key="2">
    <source>
        <dbReference type="ARBA" id="ARBA00022525"/>
    </source>
</evidence>
<feature type="domain" description="DUF4347" evidence="8">
    <location>
        <begin position="11"/>
        <end position="171"/>
    </location>
</feature>
<dbReference type="InterPro" id="IPR025592">
    <property type="entry name" value="DUF4347"/>
</dbReference>
<dbReference type="Pfam" id="PF26628">
    <property type="entry name" value="DUF8202"/>
    <property type="match status" value="1"/>
</dbReference>
<keyword evidence="4" id="KW-0677">Repeat</keyword>
<evidence type="ECO:0000256" key="3">
    <source>
        <dbReference type="ARBA" id="ARBA00022729"/>
    </source>
</evidence>
<keyword evidence="5" id="KW-0106">Calcium</keyword>
<keyword evidence="2" id="KW-0964">Secreted</keyword>
<dbReference type="GO" id="GO:0005576">
    <property type="term" value="C:extracellular region"/>
    <property type="evidence" value="ECO:0007669"/>
    <property type="project" value="UniProtKB-SubCell"/>
</dbReference>
<dbReference type="Pfam" id="PF00353">
    <property type="entry name" value="HemolysinCabind"/>
    <property type="match status" value="2"/>
</dbReference>
<dbReference type="KEGG" id="oxy:HCG48_24025"/>
<dbReference type="SUPFAM" id="SSF141072">
    <property type="entry name" value="CalX-like"/>
    <property type="match status" value="1"/>
</dbReference>
<sequence length="1467" mass="154054">MMKLCDRSSDLILIDPEVKDYHHLLRGKPLNVEAIALNPRGDGVEQLIRTLLVRPWLSRVHLISHGQPGGVTLCNTTLDLDAIARYARVLQQLRGSRLSLLLYGCRVAFGELGRHFVNTLGEVSGAAIAASTTPTGNATRGGDWQLQECFGQLDLTSVFDRATLQSYPGLLGNGPGGVGTGDGSSSLELWLKADAGVTETGGTVSSWQDQSGNGVGLTQGTTGRQPIYNLGVQNNRGTISFDGNNDYLETAFSAALNPEEFTLFFIGQTTGGSGSRRSIISSRSEFPLLPLANGGYSLYAEDSDRWLLETGRGVLPIVWNEISSSAPVVENNFTLISSHYSSDSLAHQLFINGTIEGSNSSAYIANTTQPLRVGAGRTEGTANDFFKGDISEIILYSESLNEAQRAIVENYLSAKYDTPLSAGDVYLGDTPENGNYDEDVAGIGRSASGTQESSSSAGLSIENSGFLQDNGDYLLFGHDRPESNGEVSADLPNGAIERWQRIWYLDRTDSNNNGGEISLKFDRSESGLSGAAEPGTYALLYRSGESGEFEVVATTTTLEDGDRAVFSGIDSTTIADGYYTVARLFEVNITAENNPSEPSVNGSFTVTLNETNSTPNPIAVNYTIAGTATPGADYQSLSGTVSIPVGADRGTISLQVLDDFEIDPAETVALTLAPGGAYIIGPDDAAELAITDDESPGIAIAPPGNSTAITEGGVTDTYTLVLTSQPIAEVTVNFSTDEQIEAIAPMTFTPSHWNTPQTVTVRAIDDGEIEGNQTSAIAHTVGSSDRHYNGLVVGEVTAHITDNDSAGLSVMQSGGNTTVAEGGSGDAYQVVLTARPTAETTVNTIADSRLSTTSQLVFTPENWNIPQAIDVTAIDDTIAQGNQILTISHSIASADPNYDGLATDSVMVDAIDNDSAGVSIVQIGGNTSLVEGESGDRYEVVLTAQPTAEVTIAIAPDNQTTVSATSLTFTPDNWNVAQSVSVEAIDDAIAEGLHLSTIAHSSSSADPNYDGLGIAAVGAEITDNDSPGVVLTPSEESLQVSEDGKYTEYSVSLTTIPQEEVRIVPTVASQLEAIAPLSFNPRNWNIPQTVTVRAIDDAQLEGVHSGAIAHQVESDDPKYNGLETSSLWVEIIDNEVAPAPAPAPPGNPGVAIVQPVGNTSVLEGFGSDRYKLVLRDRPTAEVTIAIATDGQTTIDRPTVVFTPDNWNIPQTIEVTAVEDDAIEGAHSSAIAHTVASSDPNYNGLSVPAAIVEVGDTDRSGKMLDLMSASATGLSEKDDRFWGSDADDLVHARSGNDLLFGRSGRDLLYGQSGNDGIDGGEGDDLLWGELGTDFIEGGGGDDVIYGGENSDRLHGGDGNDLLVGDGGNDHLFADAGVDTLTGGSGYDAFAIGLGTGGMSLETTNLIADFTVAEDRIDLIDNFSFDRLTIIAGTGDRTGSAIVRDAVTQEYLAIVAGVAAEQLTADAFI</sequence>
<dbReference type="EMBL" id="CP051167">
    <property type="protein sequence ID" value="QIZ73289.1"/>
    <property type="molecule type" value="Genomic_DNA"/>
</dbReference>
<name>A0A6H1U6N4_9CYAN</name>
<dbReference type="Pfam" id="PF03160">
    <property type="entry name" value="Calx-beta"/>
    <property type="match status" value="1"/>
</dbReference>
<evidence type="ECO:0000259" key="9">
    <source>
        <dbReference type="Pfam" id="PF26628"/>
    </source>
</evidence>